<proteinExistence type="predicted"/>
<feature type="transmembrane region" description="Helical" evidence="2">
    <location>
        <begin position="252"/>
        <end position="269"/>
    </location>
</feature>
<keyword evidence="2" id="KW-0472">Membrane</keyword>
<comment type="caution">
    <text evidence="3">The sequence shown here is derived from an EMBL/GenBank/DDBJ whole genome shotgun (WGS) entry which is preliminary data.</text>
</comment>
<evidence type="ECO:0000313" key="3">
    <source>
        <dbReference type="EMBL" id="KAJ4389821.1"/>
    </source>
</evidence>
<keyword evidence="2" id="KW-1133">Transmembrane helix</keyword>
<dbReference type="AlphaFoldDB" id="A0A9W8YRB9"/>
<dbReference type="InterPro" id="IPR021460">
    <property type="entry name" value="DUF3112"/>
</dbReference>
<accession>A0A9W8YRB9</accession>
<dbReference type="PANTHER" id="PTHR35184:SF1">
    <property type="entry name" value="INTEGRAL MEMBRANE PROTEIN"/>
    <property type="match status" value="1"/>
</dbReference>
<evidence type="ECO:0000256" key="2">
    <source>
        <dbReference type="SAM" id="Phobius"/>
    </source>
</evidence>
<evidence type="ECO:0000313" key="4">
    <source>
        <dbReference type="Proteomes" id="UP001140453"/>
    </source>
</evidence>
<feature type="transmembrane region" description="Helical" evidence="2">
    <location>
        <begin position="130"/>
        <end position="155"/>
    </location>
</feature>
<feature type="transmembrane region" description="Helical" evidence="2">
    <location>
        <begin position="88"/>
        <end position="110"/>
    </location>
</feature>
<organism evidence="3 4">
    <name type="scientific">Gnomoniopsis smithogilvyi</name>
    <dbReference type="NCBI Taxonomy" id="1191159"/>
    <lineage>
        <taxon>Eukaryota</taxon>
        <taxon>Fungi</taxon>
        <taxon>Dikarya</taxon>
        <taxon>Ascomycota</taxon>
        <taxon>Pezizomycotina</taxon>
        <taxon>Sordariomycetes</taxon>
        <taxon>Sordariomycetidae</taxon>
        <taxon>Diaporthales</taxon>
        <taxon>Gnomoniaceae</taxon>
        <taxon>Gnomoniopsis</taxon>
    </lineage>
</organism>
<keyword evidence="2" id="KW-0812">Transmembrane</keyword>
<dbReference type="OrthoDB" id="3357002at2759"/>
<gene>
    <name evidence="3" type="ORF">N0V93_007293</name>
</gene>
<sequence>MASSKPPYAPTTAALGGQPTLSVDVPICAVLLVFYVAAAATNMTIFQINRKRDHKFIFSVLLFGFSMSRLATLSLRIAWAHYPHSVNLGIAATIFVQAGVLMLFMVNLIFAQRIVRSYHPKFGWSKGLGLVFKFLYFCVVAMLIMVIFAAVYTFFTLDVALKQKLHDITLVAGTFLALLAFLPTPITLLTLITRRRARRPEKFGQGRTRVKLTLLLFTSLLLSIGACFRLAVNFTTPRPQNDPAWYHSKECFYCFNFVIELLVVYAYAISRFDRRFHIPNGSSAPGHYSGSRVMESAASAERPNAGRLGQHPSSSTVSIFHSLEINREADVFGDDGSLASPTWQRRREIEWERSVLEEMNKEKITDE</sequence>
<dbReference type="Proteomes" id="UP001140453">
    <property type="component" value="Unassembled WGS sequence"/>
</dbReference>
<feature type="transmembrane region" description="Helical" evidence="2">
    <location>
        <begin position="56"/>
        <end position="82"/>
    </location>
</feature>
<keyword evidence="4" id="KW-1185">Reference proteome</keyword>
<reference evidence="3" key="1">
    <citation type="submission" date="2022-10" db="EMBL/GenBank/DDBJ databases">
        <title>Tapping the CABI collections for fungal endophytes: first genome assemblies for Collariella, Neodidymelliopsis, Ascochyta clinopodiicola, Didymella pomorum, Didymosphaeria variabile, Neocosmospora piperis and Neocucurbitaria cava.</title>
        <authorList>
            <person name="Hill R."/>
        </authorList>
    </citation>
    <scope>NUCLEOTIDE SEQUENCE</scope>
    <source>
        <strain evidence="3">IMI 355082</strain>
    </source>
</reference>
<feature type="transmembrane region" description="Helical" evidence="2">
    <location>
        <begin position="170"/>
        <end position="192"/>
    </location>
</feature>
<protein>
    <submittedName>
        <fullName evidence="3">Uncharacterized protein</fullName>
    </submittedName>
</protein>
<dbReference type="PANTHER" id="PTHR35184">
    <property type="entry name" value="YALI0C10208P"/>
    <property type="match status" value="1"/>
</dbReference>
<feature type="transmembrane region" description="Helical" evidence="2">
    <location>
        <begin position="20"/>
        <end position="44"/>
    </location>
</feature>
<feature type="transmembrane region" description="Helical" evidence="2">
    <location>
        <begin position="212"/>
        <end position="232"/>
    </location>
</feature>
<feature type="region of interest" description="Disordered" evidence="1">
    <location>
        <begin position="286"/>
        <end position="314"/>
    </location>
</feature>
<dbReference type="EMBL" id="JAPEVB010000004">
    <property type="protein sequence ID" value="KAJ4389821.1"/>
    <property type="molecule type" value="Genomic_DNA"/>
</dbReference>
<dbReference type="Pfam" id="PF11309">
    <property type="entry name" value="DUF3112"/>
    <property type="match status" value="1"/>
</dbReference>
<evidence type="ECO:0000256" key="1">
    <source>
        <dbReference type="SAM" id="MobiDB-lite"/>
    </source>
</evidence>
<name>A0A9W8YRB9_9PEZI</name>